<evidence type="ECO:0000259" key="1">
    <source>
        <dbReference type="Pfam" id="PF04480"/>
    </source>
</evidence>
<dbReference type="PANTHER" id="PTHR38590">
    <property type="entry name" value="BLL0828 PROTEIN"/>
    <property type="match status" value="1"/>
</dbReference>
<dbReference type="Proteomes" id="UP000562395">
    <property type="component" value="Unassembled WGS sequence"/>
</dbReference>
<dbReference type="Gene3D" id="3.40.960.10">
    <property type="entry name" value="VSR Endonuclease"/>
    <property type="match status" value="1"/>
</dbReference>
<organism evidence="2 3">
    <name type="scientific">Novosphingobium hassiacum</name>
    <dbReference type="NCBI Taxonomy" id="173676"/>
    <lineage>
        <taxon>Bacteria</taxon>
        <taxon>Pseudomonadati</taxon>
        <taxon>Pseudomonadota</taxon>
        <taxon>Alphaproteobacteria</taxon>
        <taxon>Sphingomonadales</taxon>
        <taxon>Sphingomonadaceae</taxon>
        <taxon>Novosphingobium</taxon>
    </lineage>
</organism>
<gene>
    <name evidence="2" type="ORF">GGQ88_000343</name>
</gene>
<reference evidence="2 3" key="1">
    <citation type="submission" date="2020-08" db="EMBL/GenBank/DDBJ databases">
        <title>Genomic Encyclopedia of Type Strains, Phase IV (KMG-IV): sequencing the most valuable type-strain genomes for metagenomic binning, comparative biology and taxonomic classification.</title>
        <authorList>
            <person name="Goeker M."/>
        </authorList>
    </citation>
    <scope>NUCLEOTIDE SEQUENCE [LARGE SCALE GENOMIC DNA]</scope>
    <source>
        <strain evidence="2 3">DSM 14552</strain>
    </source>
</reference>
<accession>A0A7W5ZSB7</accession>
<keyword evidence="2" id="KW-0255">Endonuclease</keyword>
<dbReference type="AlphaFoldDB" id="A0A7W5ZSB7"/>
<dbReference type="Pfam" id="PF04480">
    <property type="entry name" value="DUF559"/>
    <property type="match status" value="1"/>
</dbReference>
<feature type="domain" description="DUF559" evidence="1">
    <location>
        <begin position="1"/>
        <end position="50"/>
    </location>
</feature>
<evidence type="ECO:0000313" key="3">
    <source>
        <dbReference type="Proteomes" id="UP000562395"/>
    </source>
</evidence>
<proteinExistence type="predicted"/>
<protein>
    <submittedName>
        <fullName evidence="2">Very-short-patch-repair endonuclease</fullName>
    </submittedName>
</protein>
<dbReference type="InterPro" id="IPR007569">
    <property type="entry name" value="DUF559"/>
</dbReference>
<dbReference type="EMBL" id="JACICY010000001">
    <property type="protein sequence ID" value="MBB3859103.1"/>
    <property type="molecule type" value="Genomic_DNA"/>
</dbReference>
<dbReference type="GO" id="GO:0004519">
    <property type="term" value="F:endonuclease activity"/>
    <property type="evidence" value="ECO:0007669"/>
    <property type="project" value="UniProtKB-KW"/>
</dbReference>
<keyword evidence="2" id="KW-0540">Nuclease</keyword>
<name>A0A7W5ZSB7_9SPHN</name>
<dbReference type="SUPFAM" id="SSF52980">
    <property type="entry name" value="Restriction endonuclease-like"/>
    <property type="match status" value="1"/>
</dbReference>
<keyword evidence="2" id="KW-0378">Hydrolase</keyword>
<sequence length="60" mass="6565">MELDGGQHTQTTDAARTAIIEREGYRVPRFWNTEVLANPEGVHTRLTEALAQPSSPSNSG</sequence>
<comment type="caution">
    <text evidence="2">The sequence shown here is derived from an EMBL/GenBank/DDBJ whole genome shotgun (WGS) entry which is preliminary data.</text>
</comment>
<keyword evidence="3" id="KW-1185">Reference proteome</keyword>
<dbReference type="PANTHER" id="PTHR38590:SF1">
    <property type="entry name" value="BLL0828 PROTEIN"/>
    <property type="match status" value="1"/>
</dbReference>
<dbReference type="InterPro" id="IPR047216">
    <property type="entry name" value="Endonuclease_DUF559_bact"/>
</dbReference>
<evidence type="ECO:0000313" key="2">
    <source>
        <dbReference type="EMBL" id="MBB3859103.1"/>
    </source>
</evidence>
<dbReference type="InterPro" id="IPR011335">
    <property type="entry name" value="Restrct_endonuc-II-like"/>
</dbReference>